<evidence type="ECO:0000256" key="9">
    <source>
        <dbReference type="ARBA" id="ARBA00023163"/>
    </source>
</evidence>
<reference evidence="13" key="1">
    <citation type="submission" date="2022-08" db="EMBL/GenBank/DDBJ databases">
        <title>Genome sequencing of akame (Lates japonicus).</title>
        <authorList>
            <person name="Hashiguchi Y."/>
            <person name="Takahashi H."/>
        </authorList>
    </citation>
    <scope>NUCLEOTIDE SEQUENCE</scope>
    <source>
        <strain evidence="13">Kochi</strain>
    </source>
</reference>
<evidence type="ECO:0000256" key="8">
    <source>
        <dbReference type="ARBA" id="ARBA00023125"/>
    </source>
</evidence>
<dbReference type="PROSITE" id="PS00028">
    <property type="entry name" value="ZINC_FINGER_C2H2_1"/>
    <property type="match status" value="1"/>
</dbReference>
<keyword evidence="6" id="KW-0862">Zinc</keyword>
<evidence type="ECO:0000256" key="7">
    <source>
        <dbReference type="ARBA" id="ARBA00023015"/>
    </source>
</evidence>
<dbReference type="EMBL" id="BRZM01000037">
    <property type="protein sequence ID" value="GLD59142.1"/>
    <property type="molecule type" value="Genomic_DNA"/>
</dbReference>
<evidence type="ECO:0000256" key="4">
    <source>
        <dbReference type="ARBA" id="ARBA00022737"/>
    </source>
</evidence>
<dbReference type="PANTHER" id="PTHR45925:SF3">
    <property type="entry name" value="ZINC FINGER PROTEIN 516"/>
    <property type="match status" value="1"/>
</dbReference>
<dbReference type="AlphaFoldDB" id="A0AAD3MPX2"/>
<keyword evidence="4" id="KW-0677">Repeat</keyword>
<dbReference type="Proteomes" id="UP001279410">
    <property type="component" value="Unassembled WGS sequence"/>
</dbReference>
<evidence type="ECO:0000313" key="14">
    <source>
        <dbReference type="Proteomes" id="UP001279410"/>
    </source>
</evidence>
<keyword evidence="14" id="KW-1185">Reference proteome</keyword>
<dbReference type="InterPro" id="IPR013087">
    <property type="entry name" value="Znf_C2H2_type"/>
</dbReference>
<accession>A0AAD3MPX2</accession>
<dbReference type="FunFam" id="3.30.160.60:FF:000100">
    <property type="entry name" value="Zinc finger 45-like"/>
    <property type="match status" value="1"/>
</dbReference>
<dbReference type="GO" id="GO:0008270">
    <property type="term" value="F:zinc ion binding"/>
    <property type="evidence" value="ECO:0007669"/>
    <property type="project" value="UniProtKB-KW"/>
</dbReference>
<evidence type="ECO:0000259" key="12">
    <source>
        <dbReference type="PROSITE" id="PS50157"/>
    </source>
</evidence>
<protein>
    <submittedName>
        <fullName evidence="13">Zinc finger protein 516-like isoform X1</fullName>
    </submittedName>
</protein>
<dbReference type="InterPro" id="IPR036236">
    <property type="entry name" value="Znf_C2H2_sf"/>
</dbReference>
<dbReference type="PROSITE" id="PS50157">
    <property type="entry name" value="ZINC_FINGER_C2H2_2"/>
    <property type="match status" value="1"/>
</dbReference>
<dbReference type="SUPFAM" id="SSF57667">
    <property type="entry name" value="beta-beta-alpha zinc fingers"/>
    <property type="match status" value="1"/>
</dbReference>
<proteinExistence type="inferred from homology"/>
<evidence type="ECO:0000256" key="3">
    <source>
        <dbReference type="ARBA" id="ARBA00022723"/>
    </source>
</evidence>
<keyword evidence="8" id="KW-0238">DNA-binding</keyword>
<dbReference type="SMART" id="SM00355">
    <property type="entry name" value="ZnF_C2H2"/>
    <property type="match status" value="1"/>
</dbReference>
<keyword evidence="7" id="KW-0805">Transcription regulation</keyword>
<dbReference type="InterPro" id="IPR051967">
    <property type="entry name" value="Krueppel_C2H2-ZF"/>
</dbReference>
<comment type="similarity">
    <text evidence="2">Belongs to the krueppel C2H2-type zinc-finger protein family.</text>
</comment>
<keyword evidence="3" id="KW-0479">Metal-binding</keyword>
<evidence type="ECO:0000256" key="11">
    <source>
        <dbReference type="PROSITE-ProRule" id="PRU00042"/>
    </source>
</evidence>
<evidence type="ECO:0000313" key="13">
    <source>
        <dbReference type="EMBL" id="GLD59142.1"/>
    </source>
</evidence>
<dbReference type="Gene3D" id="3.30.160.60">
    <property type="entry name" value="Classic Zinc Finger"/>
    <property type="match status" value="1"/>
</dbReference>
<gene>
    <name evidence="13" type="ORF">AKAME5_001117200</name>
</gene>
<sequence length="86" mass="9972">MKRHRSSQDHGCRICGRRFRQAWFLQSHMRIHRVKAQMRGGKNNEPPATINGVPQDPASLINEECLYELCAGCGNFFYDRKTFTTT</sequence>
<dbReference type="PANTHER" id="PTHR45925">
    <property type="entry name" value="ZINC FINGER PROTEIN"/>
    <property type="match status" value="1"/>
</dbReference>
<organism evidence="13 14">
    <name type="scientific">Lates japonicus</name>
    <name type="common">Japanese lates</name>
    <dbReference type="NCBI Taxonomy" id="270547"/>
    <lineage>
        <taxon>Eukaryota</taxon>
        <taxon>Metazoa</taxon>
        <taxon>Chordata</taxon>
        <taxon>Craniata</taxon>
        <taxon>Vertebrata</taxon>
        <taxon>Euteleostomi</taxon>
        <taxon>Actinopterygii</taxon>
        <taxon>Neopterygii</taxon>
        <taxon>Teleostei</taxon>
        <taxon>Neoteleostei</taxon>
        <taxon>Acanthomorphata</taxon>
        <taxon>Carangaria</taxon>
        <taxon>Carangaria incertae sedis</taxon>
        <taxon>Centropomidae</taxon>
        <taxon>Lates</taxon>
    </lineage>
</organism>
<name>A0AAD3MPX2_LATJO</name>
<comment type="caution">
    <text evidence="13">The sequence shown here is derived from an EMBL/GenBank/DDBJ whole genome shotgun (WGS) entry which is preliminary data.</text>
</comment>
<evidence type="ECO:0000256" key="10">
    <source>
        <dbReference type="ARBA" id="ARBA00023242"/>
    </source>
</evidence>
<evidence type="ECO:0000256" key="1">
    <source>
        <dbReference type="ARBA" id="ARBA00004123"/>
    </source>
</evidence>
<dbReference type="GO" id="GO:0000978">
    <property type="term" value="F:RNA polymerase II cis-regulatory region sequence-specific DNA binding"/>
    <property type="evidence" value="ECO:0007669"/>
    <property type="project" value="TreeGrafter"/>
</dbReference>
<keyword evidence="5 11" id="KW-0863">Zinc-finger</keyword>
<dbReference type="GO" id="GO:0000981">
    <property type="term" value="F:DNA-binding transcription factor activity, RNA polymerase II-specific"/>
    <property type="evidence" value="ECO:0007669"/>
    <property type="project" value="TreeGrafter"/>
</dbReference>
<keyword evidence="10" id="KW-0539">Nucleus</keyword>
<evidence type="ECO:0000256" key="6">
    <source>
        <dbReference type="ARBA" id="ARBA00022833"/>
    </source>
</evidence>
<comment type="subcellular location">
    <subcellularLocation>
        <location evidence="1">Nucleus</location>
    </subcellularLocation>
</comment>
<evidence type="ECO:0000256" key="5">
    <source>
        <dbReference type="ARBA" id="ARBA00022771"/>
    </source>
</evidence>
<feature type="domain" description="C2H2-type" evidence="12">
    <location>
        <begin position="10"/>
        <end position="37"/>
    </location>
</feature>
<evidence type="ECO:0000256" key="2">
    <source>
        <dbReference type="ARBA" id="ARBA00006991"/>
    </source>
</evidence>
<keyword evidence="9" id="KW-0804">Transcription</keyword>
<dbReference type="GO" id="GO:0005634">
    <property type="term" value="C:nucleus"/>
    <property type="evidence" value="ECO:0007669"/>
    <property type="project" value="UniProtKB-SubCell"/>
</dbReference>